<dbReference type="GeneID" id="49395393"/>
<reference evidence="1 2" key="1">
    <citation type="journal article" date="2015" name="Genome Announc.">
        <title>Expanding the biotechnology potential of lactobacilli through comparative genomics of 213 strains and associated genera.</title>
        <authorList>
            <person name="Sun Z."/>
            <person name="Harris H.M."/>
            <person name="McCann A."/>
            <person name="Guo C."/>
            <person name="Argimon S."/>
            <person name="Zhang W."/>
            <person name="Yang X."/>
            <person name="Jeffery I.B."/>
            <person name="Cooney J.C."/>
            <person name="Kagawa T.F."/>
            <person name="Liu W."/>
            <person name="Song Y."/>
            <person name="Salvetti E."/>
            <person name="Wrobel A."/>
            <person name="Rasinkangas P."/>
            <person name="Parkhill J."/>
            <person name="Rea M.C."/>
            <person name="O'Sullivan O."/>
            <person name="Ritari J."/>
            <person name="Douillard F.P."/>
            <person name="Paul Ross R."/>
            <person name="Yang R."/>
            <person name="Briner A.E."/>
            <person name="Felis G.E."/>
            <person name="de Vos W.M."/>
            <person name="Barrangou R."/>
            <person name="Klaenhammer T.R."/>
            <person name="Caufield P.W."/>
            <person name="Cui Y."/>
            <person name="Zhang H."/>
            <person name="O'Toole P.W."/>
        </authorList>
    </citation>
    <scope>NUCLEOTIDE SEQUENCE [LARGE SCALE GENOMIC DNA]</scope>
    <source>
        <strain evidence="1 2">DSM 20314</strain>
    </source>
</reference>
<accession>A0A837R6J8</accession>
<protein>
    <submittedName>
        <fullName evidence="1">Extracellular protein</fullName>
    </submittedName>
</protein>
<evidence type="ECO:0000313" key="1">
    <source>
        <dbReference type="EMBL" id="KRK23076.1"/>
    </source>
</evidence>
<dbReference type="Proteomes" id="UP000051020">
    <property type="component" value="Unassembled WGS sequence"/>
</dbReference>
<comment type="caution">
    <text evidence="1">The sequence shown here is derived from an EMBL/GenBank/DDBJ whole genome shotgun (WGS) entry which is preliminary data.</text>
</comment>
<organism evidence="1 2">
    <name type="scientific">Lactiplantibacillus pentosus DSM 20314</name>
    <dbReference type="NCBI Taxonomy" id="1423791"/>
    <lineage>
        <taxon>Bacteria</taxon>
        <taxon>Bacillati</taxon>
        <taxon>Bacillota</taxon>
        <taxon>Bacilli</taxon>
        <taxon>Lactobacillales</taxon>
        <taxon>Lactobacillaceae</taxon>
        <taxon>Lactiplantibacillus</taxon>
    </lineage>
</organism>
<dbReference type="Pfam" id="PF06207">
    <property type="entry name" value="DUF1002"/>
    <property type="match status" value="1"/>
</dbReference>
<gene>
    <name evidence="1" type="ORF">FD24_GL001213</name>
</gene>
<proteinExistence type="predicted"/>
<dbReference type="InterPro" id="IPR009343">
    <property type="entry name" value="DUF1002"/>
</dbReference>
<dbReference type="AlphaFoldDB" id="A0A837R6J8"/>
<dbReference type="RefSeq" id="WP_056952985.1">
    <property type="nucleotide sequence ID" value="NZ_AZCU01000018.1"/>
</dbReference>
<evidence type="ECO:0000313" key="2">
    <source>
        <dbReference type="Proteomes" id="UP000051020"/>
    </source>
</evidence>
<dbReference type="EMBL" id="AZCU01000018">
    <property type="protein sequence ID" value="KRK23076.1"/>
    <property type="molecule type" value="Genomic_DNA"/>
</dbReference>
<sequence>MTKRTSFKFRWVALVATLIFGIGGWRLLAHADSSSDEPIVTLGSSLTSSQKTGTINTLTASLNGADYQTLTVNGDTLVKYLNPAGESFTSSSGVWSSAMIQKTSSGSGINVKILDYNGSNNITTITANQYKNAALTAGITDANIYVTSATPIDGSGALAGVYATYAKSGNSLNTKQVTAAQDELSTLSGITQANKNKDGYTDSQLNNAIAGAKKEMAQKGSSVTKNEITTIVNQQITNNNLTNVITNNQKTEIINLLVKIRDSGALDSSSFRTQANSLMKNIQSNAKNVFSKLNTKENQNLLQKIWTAIVNFFSSIFKSIFG</sequence>
<name>A0A837R6J8_LACPE</name>